<accession>A0AAV9P768</accession>
<dbReference type="GO" id="GO:0009187">
    <property type="term" value="P:cyclic nucleotide metabolic process"/>
    <property type="evidence" value="ECO:0007669"/>
    <property type="project" value="TreeGrafter"/>
</dbReference>
<dbReference type="GO" id="GO:0004113">
    <property type="term" value="F:2',3'-cyclic-nucleotide 3'-phosphodiesterase activity"/>
    <property type="evidence" value="ECO:0007669"/>
    <property type="project" value="TreeGrafter"/>
</dbReference>
<dbReference type="Gene3D" id="3.90.1140.10">
    <property type="entry name" value="Cyclic phosphodiesterase"/>
    <property type="match status" value="1"/>
</dbReference>
<organism evidence="1 2">
    <name type="scientific">Saxophila tyrrhenica</name>
    <dbReference type="NCBI Taxonomy" id="1690608"/>
    <lineage>
        <taxon>Eukaryota</taxon>
        <taxon>Fungi</taxon>
        <taxon>Dikarya</taxon>
        <taxon>Ascomycota</taxon>
        <taxon>Pezizomycotina</taxon>
        <taxon>Dothideomycetes</taxon>
        <taxon>Dothideomycetidae</taxon>
        <taxon>Mycosphaerellales</taxon>
        <taxon>Extremaceae</taxon>
        <taxon>Saxophila</taxon>
    </lineage>
</organism>
<dbReference type="InterPro" id="IPR012386">
    <property type="entry name" value="Cyclic-nucl_3Pdiesterase"/>
</dbReference>
<gene>
    <name evidence="1" type="ORF">LTR77_006564</name>
</gene>
<dbReference type="Proteomes" id="UP001337655">
    <property type="component" value="Unassembled WGS sequence"/>
</dbReference>
<evidence type="ECO:0000313" key="2">
    <source>
        <dbReference type="Proteomes" id="UP001337655"/>
    </source>
</evidence>
<proteinExistence type="predicted"/>
<dbReference type="EMBL" id="JAVRRT010000010">
    <property type="protein sequence ID" value="KAK5167997.1"/>
    <property type="molecule type" value="Genomic_DNA"/>
</dbReference>
<protein>
    <recommendedName>
        <fullName evidence="3">2',3'-cyclic-nucleotide 3'-phosphodiesterase</fullName>
    </recommendedName>
</protein>
<dbReference type="InterPro" id="IPR009097">
    <property type="entry name" value="Cyclic_Pdiesterase"/>
</dbReference>
<dbReference type="Pfam" id="PF07823">
    <property type="entry name" value="CPDase"/>
    <property type="match status" value="1"/>
</dbReference>
<dbReference type="PANTHER" id="PTHR28141">
    <property type="entry name" value="2',3'-CYCLIC-NUCLEOTIDE 3'-PHOSPHODIESTERASE"/>
    <property type="match status" value="1"/>
</dbReference>
<dbReference type="AlphaFoldDB" id="A0AAV9P768"/>
<dbReference type="PANTHER" id="PTHR28141:SF1">
    <property type="entry name" value="2',3'-CYCLIC-NUCLEOTIDE 3'-PHOSPHODIESTERASE"/>
    <property type="match status" value="1"/>
</dbReference>
<dbReference type="SUPFAM" id="SSF55144">
    <property type="entry name" value="LigT-like"/>
    <property type="match status" value="1"/>
</dbReference>
<comment type="caution">
    <text evidence="1">The sequence shown here is derived from an EMBL/GenBank/DDBJ whole genome shotgun (WGS) entry which is preliminary data.</text>
</comment>
<evidence type="ECO:0008006" key="3">
    <source>
        <dbReference type="Google" id="ProtNLM"/>
    </source>
</evidence>
<evidence type="ECO:0000313" key="1">
    <source>
        <dbReference type="EMBL" id="KAK5167997.1"/>
    </source>
</evidence>
<sequence length="200" mass="22386">MSTTMRSEGYSLWLVPSFSSALYTTIQSLINTIPSTYPDTNTPTFNPHITLTAGTIHLDHDQDPAEWLAHTTFSAAQQNLKVTINELHVGEIFFQKLIMLCEKTDELLGLAKECRKLATGEGEEDVESSDLPQSDVQAVLGQVKADIWEARRPNPDSTTAKGAEIWLVPTFTTIEDWTPVATKELPDVEWTWATWGRIDH</sequence>
<keyword evidence="2" id="KW-1185">Reference proteome</keyword>
<name>A0AAV9P768_9PEZI</name>
<dbReference type="RefSeq" id="XP_064657607.1">
    <property type="nucleotide sequence ID" value="XM_064803806.1"/>
</dbReference>
<dbReference type="GeneID" id="89927904"/>
<reference evidence="1 2" key="1">
    <citation type="submission" date="2023-08" db="EMBL/GenBank/DDBJ databases">
        <title>Black Yeasts Isolated from many extreme environments.</title>
        <authorList>
            <person name="Coleine C."/>
            <person name="Stajich J.E."/>
            <person name="Selbmann L."/>
        </authorList>
    </citation>
    <scope>NUCLEOTIDE SEQUENCE [LARGE SCALE GENOMIC DNA]</scope>
    <source>
        <strain evidence="1 2">CCFEE 5935</strain>
    </source>
</reference>